<reference evidence="1 2" key="1">
    <citation type="journal article" date="2010" name="Vet. Microbiol.">
        <title>Production of haemolysins by strains of the Actinobacillus minor/porcitonsillarum complex.</title>
        <authorList>
            <person name="Arya G."/>
            <person name="Niven D.F."/>
        </authorList>
    </citation>
    <scope>NUCLEOTIDE SEQUENCE [LARGE SCALE GENOMIC DNA]</scope>
    <source>
        <strain evidence="1 2">NM305</strain>
    </source>
</reference>
<organism evidence="1 2">
    <name type="scientific">Actinobacillus minor NM305</name>
    <dbReference type="NCBI Taxonomy" id="637911"/>
    <lineage>
        <taxon>Bacteria</taxon>
        <taxon>Pseudomonadati</taxon>
        <taxon>Pseudomonadota</taxon>
        <taxon>Gammaproteobacteria</taxon>
        <taxon>Pasteurellales</taxon>
        <taxon>Pasteurellaceae</taxon>
        <taxon>Actinobacillus</taxon>
    </lineage>
</organism>
<comment type="caution">
    <text evidence="1">The sequence shown here is derived from an EMBL/GenBank/DDBJ whole genome shotgun (WGS) entry which is preliminary data.</text>
</comment>
<gene>
    <name evidence="1" type="ORF">AM305_07373</name>
</gene>
<dbReference type="EMBL" id="ACQL01000069">
    <property type="protein sequence ID" value="EER47482.1"/>
    <property type="molecule type" value="Genomic_DNA"/>
</dbReference>
<evidence type="ECO:0000313" key="2">
    <source>
        <dbReference type="Proteomes" id="UP000005532"/>
    </source>
</evidence>
<dbReference type="Pfam" id="PF05069">
    <property type="entry name" value="Phage_tail_S"/>
    <property type="match status" value="1"/>
</dbReference>
<accession>C5S0P9</accession>
<dbReference type="RefSeq" id="WP_005823266.1">
    <property type="nucleotide sequence ID" value="NZ_ACQL01000069.1"/>
</dbReference>
<dbReference type="OrthoDB" id="2081253at2"/>
<dbReference type="NCBIfam" id="TIGR01635">
    <property type="entry name" value="tail_comp_S"/>
    <property type="match status" value="1"/>
</dbReference>
<dbReference type="InterPro" id="IPR006522">
    <property type="entry name" value="Phage_virion_morphogenesis"/>
</dbReference>
<proteinExistence type="predicted"/>
<dbReference type="Proteomes" id="UP000005532">
    <property type="component" value="Unassembled WGS sequence"/>
</dbReference>
<dbReference type="AlphaFoldDB" id="C5S0P9"/>
<protein>
    <submittedName>
        <fullName evidence="1">G protein</fullName>
    </submittedName>
</protein>
<sequence length="138" mass="15502">MIEIELNNAERIAGILQKLSQATKKRAPLMRRIAGAMEAGVLQNFEVGGRPPWQGLKYRDGNPLVDTENLMNSITSEYDNDQAMVGTNEPYAAIHQFGGKAGRNKKVDIPARPFLLLTPEEEDDILEDIQDYFQKIID</sequence>
<evidence type="ECO:0000313" key="1">
    <source>
        <dbReference type="EMBL" id="EER47482.1"/>
    </source>
</evidence>
<dbReference type="eggNOG" id="COG5005">
    <property type="taxonomic scope" value="Bacteria"/>
</dbReference>
<name>C5S0P9_9PAST</name>